<feature type="compositionally biased region" description="Basic and acidic residues" evidence="1">
    <location>
        <begin position="180"/>
        <end position="191"/>
    </location>
</feature>
<evidence type="ECO:0000313" key="2">
    <source>
        <dbReference type="EMBL" id="KAA8594046.1"/>
    </source>
</evidence>
<evidence type="ECO:0000256" key="1">
    <source>
        <dbReference type="SAM" id="MobiDB-lite"/>
    </source>
</evidence>
<accession>A0A5J5DKW6</accession>
<gene>
    <name evidence="2" type="ORF">FQN60_004880</name>
</gene>
<comment type="caution">
    <text evidence="2">The sequence shown here is derived from an EMBL/GenBank/DDBJ whole genome shotgun (WGS) entry which is preliminary data.</text>
</comment>
<reference evidence="2 3" key="1">
    <citation type="submission" date="2019-08" db="EMBL/GenBank/DDBJ databases">
        <title>A chromosome-level genome assembly, high-density linkage maps, and genome scans reveal the genomic architecture of hybrid incompatibilities underlying speciation via character displacement in darters (Percidae: Etheostominae).</title>
        <authorList>
            <person name="Moran R.L."/>
            <person name="Catchen J.M."/>
            <person name="Fuller R.C."/>
        </authorList>
    </citation>
    <scope>NUCLEOTIDE SEQUENCE [LARGE SCALE GENOMIC DNA]</scope>
    <source>
        <strain evidence="2">EspeVRDwgs_2016</strain>
        <tissue evidence="2">Muscle</tissue>
    </source>
</reference>
<feature type="region of interest" description="Disordered" evidence="1">
    <location>
        <begin position="310"/>
        <end position="339"/>
    </location>
</feature>
<feature type="compositionally biased region" description="Basic and acidic residues" evidence="1">
    <location>
        <begin position="89"/>
        <end position="103"/>
    </location>
</feature>
<organism evidence="2 3">
    <name type="scientific">Etheostoma spectabile</name>
    <name type="common">orangethroat darter</name>
    <dbReference type="NCBI Taxonomy" id="54343"/>
    <lineage>
        <taxon>Eukaryota</taxon>
        <taxon>Metazoa</taxon>
        <taxon>Chordata</taxon>
        <taxon>Craniata</taxon>
        <taxon>Vertebrata</taxon>
        <taxon>Euteleostomi</taxon>
        <taxon>Actinopterygii</taxon>
        <taxon>Neopterygii</taxon>
        <taxon>Teleostei</taxon>
        <taxon>Neoteleostei</taxon>
        <taxon>Acanthomorphata</taxon>
        <taxon>Eupercaria</taxon>
        <taxon>Perciformes</taxon>
        <taxon>Percoidei</taxon>
        <taxon>Percidae</taxon>
        <taxon>Etheostomatinae</taxon>
        <taxon>Etheostoma</taxon>
    </lineage>
</organism>
<protein>
    <submittedName>
        <fullName evidence="2">Uncharacterized protein</fullName>
    </submittedName>
</protein>
<evidence type="ECO:0000313" key="3">
    <source>
        <dbReference type="Proteomes" id="UP000327493"/>
    </source>
</evidence>
<dbReference type="Proteomes" id="UP000327493">
    <property type="component" value="Chromosome 3"/>
</dbReference>
<proteinExistence type="predicted"/>
<dbReference type="AlphaFoldDB" id="A0A5J5DKW6"/>
<keyword evidence="3" id="KW-1185">Reference proteome</keyword>
<sequence length="365" mass="40143">MQFRETGCQLFLEMASHNKEQLSFYRNGRGRRRAEPGTLLIVRRCLPVLLEGQLISLHVSKLRPALPLLIVVLASQASQKGNIASHAQHHTERRGEGGRQRERRREIRAYQCPPALPVTPTQCALTLCSPANSLDVTASICKSTFPPEMVAETTAHLLGVWRGVQPCSSPGAAPCAEGWDGMRGEERRGEDQLPASHSHSSTNTEETAGLGSAPTGPWSQTTSPHHIPREQKGHHNPRATQPQRQREARIGGGGCRVLAFGMNRRSQSPREPRDEGKVRGRVEEEGLQQCHFKASSLWSKALWERENKTSGGREGLHLPPPCGGQCARKGGQPPQEAPLQPRCRLSAALQSPDRLLGSITYFITH</sequence>
<dbReference type="EMBL" id="VOFY01000003">
    <property type="protein sequence ID" value="KAA8594046.1"/>
    <property type="molecule type" value="Genomic_DNA"/>
</dbReference>
<feature type="region of interest" description="Disordered" evidence="1">
    <location>
        <begin position="82"/>
        <end position="103"/>
    </location>
</feature>
<feature type="region of interest" description="Disordered" evidence="1">
    <location>
        <begin position="171"/>
        <end position="251"/>
    </location>
</feature>
<name>A0A5J5DKW6_9PERO</name>